<evidence type="ECO:0000256" key="1">
    <source>
        <dbReference type="SAM" id="MobiDB-lite"/>
    </source>
</evidence>
<protein>
    <submittedName>
        <fullName evidence="2">Uncharacterized protein</fullName>
    </submittedName>
</protein>
<name>A0A1H9XPC0_9PSEU</name>
<dbReference type="STRING" id="155974.SAMN04487818_117130"/>
<organism evidence="2 3">
    <name type="scientific">Actinokineospora terrae</name>
    <dbReference type="NCBI Taxonomy" id="155974"/>
    <lineage>
        <taxon>Bacteria</taxon>
        <taxon>Bacillati</taxon>
        <taxon>Actinomycetota</taxon>
        <taxon>Actinomycetes</taxon>
        <taxon>Pseudonocardiales</taxon>
        <taxon>Pseudonocardiaceae</taxon>
        <taxon>Actinokineospora</taxon>
    </lineage>
</organism>
<dbReference type="EMBL" id="FOGI01000017">
    <property type="protein sequence ID" value="SES47647.1"/>
    <property type="molecule type" value="Genomic_DNA"/>
</dbReference>
<proteinExistence type="predicted"/>
<sequence>MTPASPRPRSTPLRGPTLPGPGAPSLNLSLSRSCQYPSRPDCGWLVRCGQLPQWSADVGPRAALGASAPDRSGLGDAGPHAPATIVSLNAPLHNVGRQARLTEVGPNEPHCSIGLTRPSATLVQRAPLPHWSHLPPNDVGRQPPPNNVGRTTLLGSAGANPARWGGLVLCGGGLPVASFADRAMLFGPCFAVLPRVVQGPRAKQVRRIEQSSKLASQRNAEGEPLTVDGEAEHESRTSQAVTT</sequence>
<feature type="region of interest" description="Disordered" evidence="1">
    <location>
        <begin position="208"/>
        <end position="243"/>
    </location>
</feature>
<feature type="region of interest" description="Disordered" evidence="1">
    <location>
        <begin position="133"/>
        <end position="154"/>
    </location>
</feature>
<keyword evidence="3" id="KW-1185">Reference proteome</keyword>
<dbReference type="AlphaFoldDB" id="A0A1H9XPC0"/>
<accession>A0A1H9XPC0</accession>
<feature type="region of interest" description="Disordered" evidence="1">
    <location>
        <begin position="1"/>
        <end position="26"/>
    </location>
</feature>
<evidence type="ECO:0000313" key="3">
    <source>
        <dbReference type="Proteomes" id="UP000199051"/>
    </source>
</evidence>
<evidence type="ECO:0000313" key="2">
    <source>
        <dbReference type="EMBL" id="SES47647.1"/>
    </source>
</evidence>
<dbReference type="Proteomes" id="UP000199051">
    <property type="component" value="Unassembled WGS sequence"/>
</dbReference>
<gene>
    <name evidence="2" type="ORF">SAMN04487818_117130</name>
</gene>
<reference evidence="3" key="1">
    <citation type="submission" date="2016-10" db="EMBL/GenBank/DDBJ databases">
        <authorList>
            <person name="Varghese N."/>
            <person name="Submissions S."/>
        </authorList>
    </citation>
    <scope>NUCLEOTIDE SEQUENCE [LARGE SCALE GENOMIC DNA]</scope>
    <source>
        <strain evidence="3">DSM 44260</strain>
    </source>
</reference>